<dbReference type="InterPro" id="IPR058807">
    <property type="entry name" value="ScoMcrA_N"/>
</dbReference>
<keyword evidence="2" id="KW-0255">Endonuclease</keyword>
<dbReference type="SUPFAM" id="SSF52540">
    <property type="entry name" value="P-loop containing nucleoside triphosphate hydrolases"/>
    <property type="match status" value="1"/>
</dbReference>
<organism evidence="2 3">
    <name type="scientific">Chitinophaga rupis</name>
    <dbReference type="NCBI Taxonomy" id="573321"/>
    <lineage>
        <taxon>Bacteria</taxon>
        <taxon>Pseudomonadati</taxon>
        <taxon>Bacteroidota</taxon>
        <taxon>Chitinophagia</taxon>
        <taxon>Chitinophagales</taxon>
        <taxon>Chitinophagaceae</taxon>
        <taxon>Chitinophaga</taxon>
    </lineage>
</organism>
<accession>A0A1H8KQV9</accession>
<dbReference type="SMART" id="SM00382">
    <property type="entry name" value="AAA"/>
    <property type="match status" value="1"/>
</dbReference>
<dbReference type="GO" id="GO:0004519">
    <property type="term" value="F:endonuclease activity"/>
    <property type="evidence" value="ECO:0007669"/>
    <property type="project" value="UniProtKB-KW"/>
</dbReference>
<proteinExistence type="predicted"/>
<dbReference type="Gene3D" id="3.40.50.300">
    <property type="entry name" value="P-loop containing nucleotide triphosphate hydrolases"/>
    <property type="match status" value="1"/>
</dbReference>
<feature type="domain" description="AAA+ ATPase" evidence="1">
    <location>
        <begin position="300"/>
        <end position="478"/>
    </location>
</feature>
<dbReference type="InterPro" id="IPR021961">
    <property type="entry name" value="McrB_DNA-bd"/>
</dbReference>
<dbReference type="InterPro" id="IPR027417">
    <property type="entry name" value="P-loop_NTPase"/>
</dbReference>
<dbReference type="Pfam" id="PF12102">
    <property type="entry name" value="MrcB_N"/>
    <property type="match status" value="1"/>
</dbReference>
<dbReference type="InterPro" id="IPR003593">
    <property type="entry name" value="AAA+_ATPase"/>
</dbReference>
<evidence type="ECO:0000313" key="3">
    <source>
        <dbReference type="Proteomes" id="UP000198984"/>
    </source>
</evidence>
<dbReference type="AlphaFoldDB" id="A0A1H8KQV9"/>
<sequence length="655" mass="74164">MAIPKNINKEHLLAAIDKIDKDGIPLNASSKSYDVFYKGNRYPPKLVVSYANLFANGSILDRDTFEGGIDTECFNLLEQNGFLILKKNAFDFSPILLKFLNQAQETTPNLKTGDYAGTYGGCRIEAGFGKGNAARIPWLALLRENQKVSKGIYPVYLYYKRYNILILAFGVSETHKPDIPWNRNDQTIKEYFQEKFSAKPDRYGSSGIYRVYDIDPNQEDFGLNLTLVNNDIASFTDYYNRLDLSIEQQPTNVNPMAKEKTSPKPQRIAFNYEQFIKALKAAHLNFSNIHVQRLIGSLCTKPFVILTGLSGSGKTKLAQAFAHWLCKDKTEQVCIVPVGADWTNREPLLGFPNALEKQNYIFPDNGALSLILRAIKDPNQPYFLILDEMNLSHVERYFADFLSAMESGADICLHPGETDWESNHGLKAPPSISLPPNLFIIGTVNIDETTYMFSPKVLDRANVIEFRVSRKEMEDYFKSANSGVNLGNLDAAGEAMGSDFVEIAKRSMPTGVDQAVYKVLLAFFDVLKKVGAEFGYRSAAEIIRFIAIVKVMMQDWTNNKIIDIVVMQKLLTKLHGSRRKLEEPLEELGKLCVQGKKDDKEEDEMEKKILVKDLLLPTTQIADNDERIKYPISFNKIKRMHQRLMENSFTSYAEA</sequence>
<dbReference type="STRING" id="573321.SAMN04488505_11911"/>
<protein>
    <submittedName>
        <fullName evidence="2">5-methylcytosine-specific restriction endonuclease McrBC, GTP-binding regulatory subunit McrB</fullName>
    </submittedName>
</protein>
<keyword evidence="2" id="KW-0540">Nuclease</keyword>
<dbReference type="EMBL" id="FOBB01000019">
    <property type="protein sequence ID" value="SEN94996.1"/>
    <property type="molecule type" value="Genomic_DNA"/>
</dbReference>
<dbReference type="Pfam" id="PF26345">
    <property type="entry name" value="ScoMcrA_N"/>
    <property type="match status" value="1"/>
</dbReference>
<dbReference type="RefSeq" id="WP_089921441.1">
    <property type="nucleotide sequence ID" value="NZ_FOBB01000019.1"/>
</dbReference>
<evidence type="ECO:0000259" key="1">
    <source>
        <dbReference type="SMART" id="SM00382"/>
    </source>
</evidence>
<gene>
    <name evidence="2" type="ORF">SAMN04488505_11911</name>
</gene>
<keyword evidence="3" id="KW-1185">Reference proteome</keyword>
<name>A0A1H8KQV9_9BACT</name>
<dbReference type="OrthoDB" id="9781481at2"/>
<evidence type="ECO:0000313" key="2">
    <source>
        <dbReference type="EMBL" id="SEN94996.1"/>
    </source>
</evidence>
<dbReference type="Proteomes" id="UP000198984">
    <property type="component" value="Unassembled WGS sequence"/>
</dbReference>
<keyword evidence="2" id="KW-0378">Hydrolase</keyword>
<dbReference type="Gene3D" id="3.30.920.90">
    <property type="match status" value="1"/>
</dbReference>
<reference evidence="2 3" key="1">
    <citation type="submission" date="2016-10" db="EMBL/GenBank/DDBJ databases">
        <authorList>
            <person name="de Groot N.N."/>
        </authorList>
    </citation>
    <scope>NUCLEOTIDE SEQUENCE [LARGE SCALE GENOMIC DNA]</scope>
    <source>
        <strain evidence="2 3">DSM 21039</strain>
    </source>
</reference>